<dbReference type="PANTHER" id="PTHR30069:SF40">
    <property type="entry name" value="TONB-DEPENDENT RECEPTOR NMB0964-RELATED"/>
    <property type="match status" value="1"/>
</dbReference>
<dbReference type="Proteomes" id="UP000278222">
    <property type="component" value="Unassembled WGS sequence"/>
</dbReference>
<keyword evidence="5 9" id="KW-0798">TonB box</keyword>
<feature type="chain" id="PRO_5018265363" evidence="11">
    <location>
        <begin position="30"/>
        <end position="696"/>
    </location>
</feature>
<keyword evidence="4 8" id="KW-0812">Transmembrane</keyword>
<accession>A0A3N1L366</accession>
<evidence type="ECO:0000256" key="10">
    <source>
        <dbReference type="SAM" id="MobiDB-lite"/>
    </source>
</evidence>
<sequence>MRKTEGRGGIAARAVVMLGTLAASGPAMAQTLVEGGAVNLGSILVTAPLGQSRSDIVEGTTLLEGDALDRRRALTIGETLRGTPGVASSGYAEGASRPVIRGQSGPRVRVLQNGLDTFDASNVSPDHAVAAPMAGVERVEVLRGPATLLYGSSAVGGLVNVIDGRIPERRPKGGLAGTARFEYGTGAHDLTGFGAVDAALGRNLVLHAEGFAQNSSDYAIPGFANDEARERGVKGRVENSFVRTRGGSAGASYIGDWGYAGLSIARFASKYGIPSGGHVHADEGEDHDHEHEHDHEHDHEHAEEAPERVTIDLRQTRYDAKFGLTRPFSGVEEVRGRVGYADYRHKELEDGVAGTVFKNRSWEGRLEAEHAPIGGLKGVAGIQGGRRDFRAIGDEAFVPPTVTDSYAAFLLEKYELGPWLFTAGGRLEHTRVEAAALGSERNFTGANLALGATYRLGDGWQVGASLSRTERAPSAEELFANGPHLATSSFEIGDPTLGKETAWTAELSLRRRRGDVTGGINLFASRYQNFIFGDFTGSSVDGLDVLRYRQTDADFRGFELEAGWTVLRRDGLVLSLDGQLDFVWAENRSSGDPLPRIPPVSYTVGANADLGQLTLRGEVQGALRQGRNAPNETDTGGYAFLNVSMSWRPLPDNDAFTLQLQGRNLTDAEGRNHVSLLKDVAPMRGREVRLVGQVQF</sequence>
<evidence type="ECO:0000259" key="13">
    <source>
        <dbReference type="Pfam" id="PF07715"/>
    </source>
</evidence>
<keyword evidence="14" id="KW-0675">Receptor</keyword>
<keyword evidence="3 8" id="KW-1134">Transmembrane beta strand</keyword>
<dbReference type="Pfam" id="PF07715">
    <property type="entry name" value="Plug"/>
    <property type="match status" value="1"/>
</dbReference>
<dbReference type="PROSITE" id="PS52016">
    <property type="entry name" value="TONB_DEPENDENT_REC_3"/>
    <property type="match status" value="1"/>
</dbReference>
<feature type="domain" description="TonB-dependent receptor-like beta-barrel" evidence="12">
    <location>
        <begin position="269"/>
        <end position="665"/>
    </location>
</feature>
<dbReference type="OrthoDB" id="9795928at2"/>
<dbReference type="PANTHER" id="PTHR30069">
    <property type="entry name" value="TONB-DEPENDENT OUTER MEMBRANE RECEPTOR"/>
    <property type="match status" value="1"/>
</dbReference>
<evidence type="ECO:0000256" key="4">
    <source>
        <dbReference type="ARBA" id="ARBA00022692"/>
    </source>
</evidence>
<organism evidence="14 15">
    <name type="scientific">Stella humosa</name>
    <dbReference type="NCBI Taxonomy" id="94"/>
    <lineage>
        <taxon>Bacteria</taxon>
        <taxon>Pseudomonadati</taxon>
        <taxon>Pseudomonadota</taxon>
        <taxon>Alphaproteobacteria</taxon>
        <taxon>Rhodospirillales</taxon>
        <taxon>Stellaceae</taxon>
        <taxon>Stella</taxon>
    </lineage>
</organism>
<comment type="similarity">
    <text evidence="8 9">Belongs to the TonB-dependent receptor family.</text>
</comment>
<dbReference type="SUPFAM" id="SSF56935">
    <property type="entry name" value="Porins"/>
    <property type="match status" value="1"/>
</dbReference>
<dbReference type="Gene3D" id="2.40.170.20">
    <property type="entry name" value="TonB-dependent receptor, beta-barrel domain"/>
    <property type="match status" value="1"/>
</dbReference>
<keyword evidence="2 8" id="KW-0813">Transport</keyword>
<evidence type="ECO:0000256" key="2">
    <source>
        <dbReference type="ARBA" id="ARBA00022448"/>
    </source>
</evidence>
<feature type="domain" description="TonB-dependent receptor plug" evidence="13">
    <location>
        <begin position="58"/>
        <end position="157"/>
    </location>
</feature>
<evidence type="ECO:0000256" key="6">
    <source>
        <dbReference type="ARBA" id="ARBA00023136"/>
    </source>
</evidence>
<dbReference type="RefSeq" id="WP_123693739.1">
    <property type="nucleotide sequence ID" value="NZ_AP019700.1"/>
</dbReference>
<keyword evidence="11" id="KW-0732">Signal</keyword>
<keyword evidence="15" id="KW-1185">Reference proteome</keyword>
<dbReference type="GO" id="GO:0009279">
    <property type="term" value="C:cell outer membrane"/>
    <property type="evidence" value="ECO:0007669"/>
    <property type="project" value="UniProtKB-SubCell"/>
</dbReference>
<comment type="caution">
    <text evidence="14">The sequence shown here is derived from an EMBL/GenBank/DDBJ whole genome shotgun (WGS) entry which is preliminary data.</text>
</comment>
<protein>
    <submittedName>
        <fullName evidence="14">Iron complex outermembrane receptor protein</fullName>
    </submittedName>
</protein>
<dbReference type="GO" id="GO:0015344">
    <property type="term" value="F:siderophore uptake transmembrane transporter activity"/>
    <property type="evidence" value="ECO:0007669"/>
    <property type="project" value="TreeGrafter"/>
</dbReference>
<dbReference type="AlphaFoldDB" id="A0A3N1L366"/>
<evidence type="ECO:0000313" key="15">
    <source>
        <dbReference type="Proteomes" id="UP000278222"/>
    </source>
</evidence>
<reference evidence="14 15" key="1">
    <citation type="submission" date="2018-11" db="EMBL/GenBank/DDBJ databases">
        <title>Genomic Encyclopedia of Type Strains, Phase IV (KMG-IV): sequencing the most valuable type-strain genomes for metagenomic binning, comparative biology and taxonomic classification.</title>
        <authorList>
            <person name="Goeker M."/>
        </authorList>
    </citation>
    <scope>NUCLEOTIDE SEQUENCE [LARGE SCALE GENOMIC DNA]</scope>
    <source>
        <strain evidence="14 15">DSM 5900</strain>
    </source>
</reference>
<evidence type="ECO:0000256" key="8">
    <source>
        <dbReference type="PROSITE-ProRule" id="PRU01360"/>
    </source>
</evidence>
<dbReference type="InterPro" id="IPR036942">
    <property type="entry name" value="Beta-barrel_TonB_sf"/>
</dbReference>
<proteinExistence type="inferred from homology"/>
<comment type="subcellular location">
    <subcellularLocation>
        <location evidence="1 8">Cell outer membrane</location>
        <topology evidence="1 8">Multi-pass membrane protein</topology>
    </subcellularLocation>
</comment>
<feature type="signal peptide" evidence="11">
    <location>
        <begin position="1"/>
        <end position="29"/>
    </location>
</feature>
<dbReference type="InterPro" id="IPR037066">
    <property type="entry name" value="Plug_dom_sf"/>
</dbReference>
<keyword evidence="6 8" id="KW-0472">Membrane</keyword>
<dbReference type="InterPro" id="IPR012910">
    <property type="entry name" value="Plug_dom"/>
</dbReference>
<evidence type="ECO:0000256" key="7">
    <source>
        <dbReference type="ARBA" id="ARBA00023237"/>
    </source>
</evidence>
<evidence type="ECO:0000256" key="3">
    <source>
        <dbReference type="ARBA" id="ARBA00022452"/>
    </source>
</evidence>
<name>A0A3N1L366_9PROT</name>
<keyword evidence="7 8" id="KW-0998">Cell outer membrane</keyword>
<evidence type="ECO:0000313" key="14">
    <source>
        <dbReference type="EMBL" id="ROP83855.1"/>
    </source>
</evidence>
<dbReference type="Gene3D" id="2.170.130.10">
    <property type="entry name" value="TonB-dependent receptor, plug domain"/>
    <property type="match status" value="1"/>
</dbReference>
<gene>
    <name evidence="14" type="ORF">EDC65_4504</name>
</gene>
<evidence type="ECO:0000259" key="12">
    <source>
        <dbReference type="Pfam" id="PF00593"/>
    </source>
</evidence>
<evidence type="ECO:0000256" key="9">
    <source>
        <dbReference type="RuleBase" id="RU003357"/>
    </source>
</evidence>
<dbReference type="InterPro" id="IPR000531">
    <property type="entry name" value="Beta-barrel_TonB"/>
</dbReference>
<evidence type="ECO:0000256" key="11">
    <source>
        <dbReference type="SAM" id="SignalP"/>
    </source>
</evidence>
<feature type="compositionally biased region" description="Basic and acidic residues" evidence="10">
    <location>
        <begin position="279"/>
        <end position="307"/>
    </location>
</feature>
<feature type="region of interest" description="Disordered" evidence="10">
    <location>
        <begin position="276"/>
        <end position="307"/>
    </location>
</feature>
<dbReference type="InterPro" id="IPR039426">
    <property type="entry name" value="TonB-dep_rcpt-like"/>
</dbReference>
<evidence type="ECO:0000256" key="5">
    <source>
        <dbReference type="ARBA" id="ARBA00023077"/>
    </source>
</evidence>
<evidence type="ECO:0000256" key="1">
    <source>
        <dbReference type="ARBA" id="ARBA00004571"/>
    </source>
</evidence>
<dbReference type="EMBL" id="RJKX01000016">
    <property type="protein sequence ID" value="ROP83855.1"/>
    <property type="molecule type" value="Genomic_DNA"/>
</dbReference>
<dbReference type="Pfam" id="PF00593">
    <property type="entry name" value="TonB_dep_Rec_b-barrel"/>
    <property type="match status" value="1"/>
</dbReference>
<dbReference type="GO" id="GO:0044718">
    <property type="term" value="P:siderophore transmembrane transport"/>
    <property type="evidence" value="ECO:0007669"/>
    <property type="project" value="TreeGrafter"/>
</dbReference>